<proteinExistence type="predicted"/>
<dbReference type="PANTHER" id="PTHR36302:SF1">
    <property type="entry name" value="COPPER CHAPERONE PCU(A)C"/>
    <property type="match status" value="1"/>
</dbReference>
<reference evidence="1 2" key="1">
    <citation type="journal article" date="2015" name="Int. J. Syst. Evol. Microbiol.">
        <title>Aestuariivita atlantica sp. nov., isolated from deep sea sediment of the Atlantic Ocean.</title>
        <authorList>
            <person name="Li G."/>
            <person name="Lai Q."/>
            <person name="Du Y."/>
            <person name="Liu X."/>
            <person name="Sun F."/>
            <person name="Shao Z."/>
        </authorList>
    </citation>
    <scope>NUCLEOTIDE SEQUENCE [LARGE SCALE GENOMIC DNA]</scope>
    <source>
        <strain evidence="1 2">22II-S11-z3</strain>
    </source>
</reference>
<dbReference type="EMBL" id="AQQZ01000001">
    <property type="protein sequence ID" value="KNG95643.1"/>
    <property type="molecule type" value="Genomic_DNA"/>
</dbReference>
<dbReference type="InterPro" id="IPR007410">
    <property type="entry name" value="LpqE-like"/>
</dbReference>
<dbReference type="AlphaFoldDB" id="A0A0L1JW60"/>
<keyword evidence="2" id="KW-1185">Reference proteome</keyword>
<dbReference type="PATRIC" id="fig|1317121.7.peg.102"/>
<evidence type="ECO:0000313" key="2">
    <source>
        <dbReference type="Proteomes" id="UP000036938"/>
    </source>
</evidence>
<sequence length="133" mass="13947">MATTESGLILRDGFARAATPAAKAGAAFVVIENPTDMPDRLLAASTDAAKRVELHTHSMTDSGVMRMLHLPEGFEIPAGGQLVLERGGHHVMMMGLTRGLADGDAVEVTFTFERAGPVTVTLPVDLQRGAHGG</sequence>
<dbReference type="STRING" id="1317121.ATO11_00500"/>
<evidence type="ECO:0008006" key="3">
    <source>
        <dbReference type="Google" id="ProtNLM"/>
    </source>
</evidence>
<organism evidence="1 2">
    <name type="scientific">Pseudaestuariivita atlantica</name>
    <dbReference type="NCBI Taxonomy" id="1317121"/>
    <lineage>
        <taxon>Bacteria</taxon>
        <taxon>Pseudomonadati</taxon>
        <taxon>Pseudomonadota</taxon>
        <taxon>Alphaproteobacteria</taxon>
        <taxon>Rhodobacterales</taxon>
        <taxon>Paracoccaceae</taxon>
        <taxon>Pseudaestuariivita</taxon>
    </lineage>
</organism>
<name>A0A0L1JW60_9RHOB</name>
<dbReference type="PANTHER" id="PTHR36302">
    <property type="entry name" value="BLR7088 PROTEIN"/>
    <property type="match status" value="1"/>
</dbReference>
<dbReference type="Gene3D" id="2.60.40.1890">
    <property type="entry name" value="PCu(A)C copper chaperone"/>
    <property type="match status" value="1"/>
</dbReference>
<dbReference type="Pfam" id="PF04314">
    <property type="entry name" value="PCuAC"/>
    <property type="match status" value="1"/>
</dbReference>
<gene>
    <name evidence="1" type="ORF">ATO11_00500</name>
</gene>
<comment type="caution">
    <text evidence="1">The sequence shown here is derived from an EMBL/GenBank/DDBJ whole genome shotgun (WGS) entry which is preliminary data.</text>
</comment>
<dbReference type="InterPro" id="IPR036182">
    <property type="entry name" value="PCuAC_sf"/>
</dbReference>
<accession>A0A0L1JW60</accession>
<dbReference type="InterPro" id="IPR058248">
    <property type="entry name" value="Lxx211020-like"/>
</dbReference>
<evidence type="ECO:0000313" key="1">
    <source>
        <dbReference type="EMBL" id="KNG95643.1"/>
    </source>
</evidence>
<dbReference type="SUPFAM" id="SSF110087">
    <property type="entry name" value="DR1885-like metal-binding protein"/>
    <property type="match status" value="1"/>
</dbReference>
<dbReference type="Proteomes" id="UP000036938">
    <property type="component" value="Unassembled WGS sequence"/>
</dbReference>
<protein>
    <recommendedName>
        <fullName evidence="3">Copper-binding protein</fullName>
    </recommendedName>
</protein>